<evidence type="ECO:0000313" key="3">
    <source>
        <dbReference type="Proteomes" id="UP000433876"/>
    </source>
</evidence>
<organism evidence="2 3">
    <name type="scientific">Sordaria macrospora</name>
    <dbReference type="NCBI Taxonomy" id="5147"/>
    <lineage>
        <taxon>Eukaryota</taxon>
        <taxon>Fungi</taxon>
        <taxon>Dikarya</taxon>
        <taxon>Ascomycota</taxon>
        <taxon>Pezizomycotina</taxon>
        <taxon>Sordariomycetes</taxon>
        <taxon>Sordariomycetidae</taxon>
        <taxon>Sordariales</taxon>
        <taxon>Sordariaceae</taxon>
        <taxon>Sordaria</taxon>
    </lineage>
</organism>
<dbReference type="PANTHER" id="PTHR37450:SF1">
    <property type="entry name" value="CIPC PROTEIN"/>
    <property type="match status" value="1"/>
</dbReference>
<name>A0A8S8ZT46_SORMA</name>
<evidence type="ECO:0000256" key="1">
    <source>
        <dbReference type="SAM" id="MobiDB-lite"/>
    </source>
</evidence>
<sequence length="154" mass="17192">MSPFDFDQAKSAHSQLYSSSSSDPVDPDNADPISEDFDPSNITATQHLFRHHDRDRNINNNSNKPKLSHELLGGAVAFEAMHMWEKEQRREGRPVHHGVAKEALAALAAAEVDKMIERKGLGGSVDREDAKRSAREKVGGLYDSQYGRDDMYDP</sequence>
<dbReference type="VEuPathDB" id="FungiDB:SMAC_04397"/>
<dbReference type="PANTHER" id="PTHR37450">
    <property type="entry name" value="CIPC PROTEIN"/>
    <property type="match status" value="1"/>
</dbReference>
<protein>
    <recommendedName>
        <fullName evidence="4">CipC-like antibiotic response protein</fullName>
    </recommendedName>
</protein>
<gene>
    <name evidence="2" type="ORF">SMACR_04397</name>
</gene>
<evidence type="ECO:0008006" key="4">
    <source>
        <dbReference type="Google" id="ProtNLM"/>
    </source>
</evidence>
<feature type="compositionally biased region" description="Basic and acidic residues" evidence="1">
    <location>
        <begin position="118"/>
        <end position="138"/>
    </location>
</feature>
<feature type="compositionally biased region" description="Low complexity" evidence="1">
    <location>
        <begin position="11"/>
        <end position="22"/>
    </location>
</feature>
<dbReference type="AlphaFoldDB" id="A0A8S8ZT46"/>
<dbReference type="EMBL" id="NMPR01000076">
    <property type="protein sequence ID" value="KAA8631462.1"/>
    <property type="molecule type" value="Genomic_DNA"/>
</dbReference>
<feature type="region of interest" description="Disordered" evidence="1">
    <location>
        <begin position="118"/>
        <end position="154"/>
    </location>
</feature>
<evidence type="ECO:0000313" key="2">
    <source>
        <dbReference type="EMBL" id="KAA8631462.1"/>
    </source>
</evidence>
<reference evidence="2 3" key="1">
    <citation type="submission" date="2017-07" db="EMBL/GenBank/DDBJ databases">
        <title>Genome sequence of the Sordaria macrospora wild type strain R19027.</title>
        <authorList>
            <person name="Nowrousian M."/>
            <person name="Teichert I."/>
            <person name="Kueck U."/>
        </authorList>
    </citation>
    <scope>NUCLEOTIDE SEQUENCE [LARGE SCALE GENOMIC DNA]</scope>
    <source>
        <strain evidence="2 3">R19027</strain>
        <tissue evidence="2">Mycelium</tissue>
    </source>
</reference>
<dbReference type="Pfam" id="PF12585">
    <property type="entry name" value="DUF3759"/>
    <property type="match status" value="1"/>
</dbReference>
<comment type="caution">
    <text evidence="2">The sequence shown here is derived from an EMBL/GenBank/DDBJ whole genome shotgun (WGS) entry which is preliminary data.</text>
</comment>
<feature type="region of interest" description="Disordered" evidence="1">
    <location>
        <begin position="1"/>
        <end position="41"/>
    </location>
</feature>
<dbReference type="InterPro" id="IPR022234">
    <property type="entry name" value="DUF3759"/>
</dbReference>
<accession>A0A8S8ZT46</accession>
<proteinExistence type="predicted"/>
<dbReference type="Proteomes" id="UP000433876">
    <property type="component" value="Unassembled WGS sequence"/>
</dbReference>
<feature type="compositionally biased region" description="Acidic residues" evidence="1">
    <location>
        <begin position="25"/>
        <end position="38"/>
    </location>
</feature>